<sequence length="285" mass="30669">MRGMSGHELGAFLRARRSQVTPADVGLPTSGSRRVAGLRREEVAVLAGVSADYYARLEQGRETNPSGQVIDAIAGALRLGIDARWHAYRLAGLLPESAPTHPHDQVHPALLQLMDAFPTAVAYVINRRLDVLASNALADALLSPLADPHRMVRSLFQDPAARELFADWHSVARDTVEALRLAAGHDRHDPELAAIVRELIAESPEFAALWRDHSVSGLGRKTKVFNHPDVGCITLTYQAFDVQATDGQYLLVGTAETGSTGADSLALLGSLHAAGRRDDARPSSS</sequence>
<dbReference type="InterPro" id="IPR041413">
    <property type="entry name" value="MLTR_LBD"/>
</dbReference>
<dbReference type="SUPFAM" id="SSF47413">
    <property type="entry name" value="lambda repressor-like DNA-binding domains"/>
    <property type="match status" value="1"/>
</dbReference>
<dbReference type="InterPro" id="IPR001387">
    <property type="entry name" value="Cro/C1-type_HTH"/>
</dbReference>
<dbReference type="SMART" id="SM00530">
    <property type="entry name" value="HTH_XRE"/>
    <property type="match status" value="1"/>
</dbReference>
<dbReference type="CDD" id="cd00093">
    <property type="entry name" value="HTH_XRE"/>
    <property type="match status" value="1"/>
</dbReference>
<proteinExistence type="predicted"/>
<dbReference type="PROSITE" id="PS50943">
    <property type="entry name" value="HTH_CROC1"/>
    <property type="match status" value="1"/>
</dbReference>
<feature type="domain" description="HTH cro/C1-type" evidence="1">
    <location>
        <begin position="33"/>
        <end position="84"/>
    </location>
</feature>
<dbReference type="EMBL" id="CP032698">
    <property type="protein sequence ID" value="AYG77913.1"/>
    <property type="molecule type" value="Genomic_DNA"/>
</dbReference>
<dbReference type="AlphaFoldDB" id="A0A387H6V9"/>
<gene>
    <name evidence="2" type="ORF">DWB77_00020</name>
</gene>
<name>A0A387H6V9_9ACTN</name>
<reference evidence="2 3" key="1">
    <citation type="submission" date="2018-10" db="EMBL/GenBank/DDBJ databases">
        <title>Relationship between Morphology and Antimicrobial Activity in Streptomyces.</title>
        <authorList>
            <person name="Kang H.J."/>
            <person name="Kim S.B."/>
        </authorList>
    </citation>
    <scope>NUCLEOTIDE SEQUENCE [LARGE SCALE GENOMIC DNA]</scope>
    <source>
        <strain evidence="2 3">BH38</strain>
    </source>
</reference>
<dbReference type="Gene3D" id="3.30.450.180">
    <property type="match status" value="1"/>
</dbReference>
<dbReference type="Pfam" id="PF17765">
    <property type="entry name" value="MLTR_LBD"/>
    <property type="match status" value="1"/>
</dbReference>
<dbReference type="Proteomes" id="UP000271554">
    <property type="component" value="Chromosome"/>
</dbReference>
<organism evidence="2 3">
    <name type="scientific">Streptomyces hundungensis</name>
    <dbReference type="NCBI Taxonomy" id="1077946"/>
    <lineage>
        <taxon>Bacteria</taxon>
        <taxon>Bacillati</taxon>
        <taxon>Actinomycetota</taxon>
        <taxon>Actinomycetes</taxon>
        <taxon>Kitasatosporales</taxon>
        <taxon>Streptomycetaceae</taxon>
        <taxon>Streptomyces</taxon>
    </lineage>
</organism>
<dbReference type="PANTHER" id="PTHR35010">
    <property type="entry name" value="BLL4672 PROTEIN-RELATED"/>
    <property type="match status" value="1"/>
</dbReference>
<dbReference type="Pfam" id="PF13560">
    <property type="entry name" value="HTH_31"/>
    <property type="match status" value="1"/>
</dbReference>
<dbReference type="Gene3D" id="1.10.260.40">
    <property type="entry name" value="lambda repressor-like DNA-binding domains"/>
    <property type="match status" value="1"/>
</dbReference>
<keyword evidence="3" id="KW-1185">Reference proteome</keyword>
<evidence type="ECO:0000313" key="3">
    <source>
        <dbReference type="Proteomes" id="UP000271554"/>
    </source>
</evidence>
<accession>A0A387H6V9</accession>
<dbReference type="PANTHER" id="PTHR35010:SF2">
    <property type="entry name" value="BLL4672 PROTEIN"/>
    <property type="match status" value="1"/>
</dbReference>
<dbReference type="GO" id="GO:0003677">
    <property type="term" value="F:DNA binding"/>
    <property type="evidence" value="ECO:0007669"/>
    <property type="project" value="InterPro"/>
</dbReference>
<evidence type="ECO:0000313" key="2">
    <source>
        <dbReference type="EMBL" id="AYG77913.1"/>
    </source>
</evidence>
<protein>
    <recommendedName>
        <fullName evidence="1">HTH cro/C1-type domain-containing protein</fullName>
    </recommendedName>
</protein>
<dbReference type="KEGG" id="shun:DWB77_00020"/>
<dbReference type="InterPro" id="IPR010982">
    <property type="entry name" value="Lambda_DNA-bd_dom_sf"/>
</dbReference>
<evidence type="ECO:0000259" key="1">
    <source>
        <dbReference type="PROSITE" id="PS50943"/>
    </source>
</evidence>